<proteinExistence type="predicted"/>
<accession>A0ABT9BB38</accession>
<sequence length="127" mass="14316">MNIITPAKLEGRWFCQTDSLASYQTDGTLAGFSTIGYLHYTRISPGIWTDSLRAGNEVYAYTRQGDTLIVSPGFVNYHNVPFTQSSGPEKHVIVELTAHRLHLRTSADVQSPGGSRYHEVFNRYYSR</sequence>
<evidence type="ECO:0000313" key="2">
    <source>
        <dbReference type="Proteomes" id="UP001176429"/>
    </source>
</evidence>
<gene>
    <name evidence="1" type="ORF">Q5H93_12165</name>
</gene>
<protein>
    <recommendedName>
        <fullName evidence="3">Lipocalin-like domain-containing protein</fullName>
    </recommendedName>
</protein>
<dbReference type="EMBL" id="JAUQSY010000007">
    <property type="protein sequence ID" value="MDO7875489.1"/>
    <property type="molecule type" value="Genomic_DNA"/>
</dbReference>
<dbReference type="Proteomes" id="UP001176429">
    <property type="component" value="Unassembled WGS sequence"/>
</dbReference>
<evidence type="ECO:0000313" key="1">
    <source>
        <dbReference type="EMBL" id="MDO7875489.1"/>
    </source>
</evidence>
<dbReference type="RefSeq" id="WP_305006800.1">
    <property type="nucleotide sequence ID" value="NZ_JAUQSY010000007.1"/>
</dbReference>
<evidence type="ECO:0008006" key="3">
    <source>
        <dbReference type="Google" id="ProtNLM"/>
    </source>
</evidence>
<name>A0ABT9BB38_9BACT</name>
<comment type="caution">
    <text evidence="1">The sequence shown here is derived from an EMBL/GenBank/DDBJ whole genome shotgun (WGS) entry which is preliminary data.</text>
</comment>
<keyword evidence="2" id="KW-1185">Reference proteome</keyword>
<reference evidence="1" key="1">
    <citation type="submission" date="2023-07" db="EMBL/GenBank/DDBJ databases">
        <authorList>
            <person name="Kim M.K."/>
        </authorList>
    </citation>
    <scope>NUCLEOTIDE SEQUENCE</scope>
    <source>
        <strain evidence="1">ASUV-10-1</strain>
    </source>
</reference>
<organism evidence="1 2">
    <name type="scientific">Hymenobacter aranciens</name>
    <dbReference type="NCBI Taxonomy" id="3063996"/>
    <lineage>
        <taxon>Bacteria</taxon>
        <taxon>Pseudomonadati</taxon>
        <taxon>Bacteroidota</taxon>
        <taxon>Cytophagia</taxon>
        <taxon>Cytophagales</taxon>
        <taxon>Hymenobacteraceae</taxon>
        <taxon>Hymenobacter</taxon>
    </lineage>
</organism>